<evidence type="ECO:0000313" key="3">
    <source>
        <dbReference type="EMBL" id="ROS01794.1"/>
    </source>
</evidence>
<keyword evidence="1" id="KW-0732">Signal</keyword>
<reference evidence="3 4" key="1">
    <citation type="submission" date="2018-11" db="EMBL/GenBank/DDBJ databases">
        <title>Genomic Encyclopedia of Type Strains, Phase IV (KMG-IV): sequencing the most valuable type-strain genomes for metagenomic binning, comparative biology and taxonomic classification.</title>
        <authorList>
            <person name="Goeker M."/>
        </authorList>
    </citation>
    <scope>NUCLEOTIDE SEQUENCE [LARGE SCALE GENOMIC DNA]</scope>
    <source>
        <strain evidence="3 4">DSM 100316</strain>
    </source>
</reference>
<feature type="domain" description="DUF4136" evidence="2">
    <location>
        <begin position="55"/>
        <end position="193"/>
    </location>
</feature>
<sequence>MTRLKTIQAGVSLTLAALMLTACTTTTTESVQPEDSMSKISVLALDVANIQIKPTDTFKWHDDLIIVGVDKDTKEAKEATARRLTSEIESTIKAHGHEFISDKQQQSDYQVSAIAALGKDGAEAPNLVLRFGVDPGLVGGPGTHYDKGALAIRVTDAQGVLLWRGIVQVFIDENVDAETRQHRTERAVEAVFEELFAKQAEAPVTHQLTN</sequence>
<dbReference type="PROSITE" id="PS51257">
    <property type="entry name" value="PROKAR_LIPOPROTEIN"/>
    <property type="match status" value="1"/>
</dbReference>
<feature type="chain" id="PRO_5018260262" evidence="1">
    <location>
        <begin position="25"/>
        <end position="210"/>
    </location>
</feature>
<dbReference type="AlphaFoldDB" id="A0A3N2DPP4"/>
<name>A0A3N2DPP4_9GAMM</name>
<dbReference type="Proteomes" id="UP000275394">
    <property type="component" value="Unassembled WGS sequence"/>
</dbReference>
<accession>A0A3N2DPP4</accession>
<dbReference type="Pfam" id="PF13590">
    <property type="entry name" value="DUF4136"/>
    <property type="match status" value="1"/>
</dbReference>
<evidence type="ECO:0000313" key="4">
    <source>
        <dbReference type="Proteomes" id="UP000275394"/>
    </source>
</evidence>
<gene>
    <name evidence="3" type="ORF">EDC56_2242</name>
</gene>
<evidence type="ECO:0000256" key="1">
    <source>
        <dbReference type="SAM" id="SignalP"/>
    </source>
</evidence>
<dbReference type="EMBL" id="RKHR01000004">
    <property type="protein sequence ID" value="ROS01794.1"/>
    <property type="molecule type" value="Genomic_DNA"/>
</dbReference>
<dbReference type="Gene3D" id="3.30.160.670">
    <property type="match status" value="1"/>
</dbReference>
<dbReference type="OrthoDB" id="5876564at2"/>
<feature type="signal peptide" evidence="1">
    <location>
        <begin position="1"/>
        <end position="24"/>
    </location>
</feature>
<protein>
    <submittedName>
        <fullName evidence="3">Uncharacterized protein DUF4136</fullName>
    </submittedName>
</protein>
<keyword evidence="4" id="KW-1185">Reference proteome</keyword>
<dbReference type="RefSeq" id="WP_123712553.1">
    <property type="nucleotide sequence ID" value="NZ_RKHR01000004.1"/>
</dbReference>
<organism evidence="3 4">
    <name type="scientific">Sinobacterium caligoides</name>
    <dbReference type="NCBI Taxonomy" id="933926"/>
    <lineage>
        <taxon>Bacteria</taxon>
        <taxon>Pseudomonadati</taxon>
        <taxon>Pseudomonadota</taxon>
        <taxon>Gammaproteobacteria</taxon>
        <taxon>Cellvibrionales</taxon>
        <taxon>Spongiibacteraceae</taxon>
        <taxon>Sinobacterium</taxon>
    </lineage>
</organism>
<proteinExistence type="predicted"/>
<evidence type="ECO:0000259" key="2">
    <source>
        <dbReference type="Pfam" id="PF13590"/>
    </source>
</evidence>
<dbReference type="InterPro" id="IPR025411">
    <property type="entry name" value="DUF4136"/>
</dbReference>
<comment type="caution">
    <text evidence="3">The sequence shown here is derived from an EMBL/GenBank/DDBJ whole genome shotgun (WGS) entry which is preliminary data.</text>
</comment>